<dbReference type="InterPro" id="IPR049449">
    <property type="entry name" value="TesB_ACOT8-like_N"/>
</dbReference>
<reference evidence="4" key="1">
    <citation type="submission" date="2015-02" db="EMBL/GenBank/DDBJ databases">
        <authorList>
            <person name="Gon?alves P."/>
        </authorList>
    </citation>
    <scope>NUCLEOTIDE SEQUENCE [LARGE SCALE GENOMIC DNA]</scope>
</reference>
<gene>
    <name evidence="3" type="primary">SPOSA6832_01149</name>
</gene>
<feature type="region of interest" description="Disordered" evidence="1">
    <location>
        <begin position="360"/>
        <end position="388"/>
    </location>
</feature>
<accession>A0A0D6EIH1</accession>
<proteinExistence type="predicted"/>
<name>A0A0D6EIH1_SPOSA</name>
<dbReference type="Pfam" id="PF13622">
    <property type="entry name" value="4HBT_3"/>
    <property type="match status" value="1"/>
</dbReference>
<dbReference type="EMBL" id="CENE01000003">
    <property type="protein sequence ID" value="CEQ39598.1"/>
    <property type="molecule type" value="Genomic_DNA"/>
</dbReference>
<evidence type="ECO:0000256" key="1">
    <source>
        <dbReference type="SAM" id="MobiDB-lite"/>
    </source>
</evidence>
<feature type="region of interest" description="Disordered" evidence="1">
    <location>
        <begin position="142"/>
        <end position="167"/>
    </location>
</feature>
<dbReference type="AlphaFoldDB" id="A0A0D6EIH1"/>
<evidence type="ECO:0000313" key="4">
    <source>
        <dbReference type="Proteomes" id="UP000243876"/>
    </source>
</evidence>
<dbReference type="Gene3D" id="2.40.160.210">
    <property type="entry name" value="Acyl-CoA thioesterase, double hotdog domain"/>
    <property type="match status" value="1"/>
</dbReference>
<dbReference type="Proteomes" id="UP000243876">
    <property type="component" value="Unassembled WGS sequence"/>
</dbReference>
<protein>
    <submittedName>
        <fullName evidence="3">SPOSA6832_01149-mRNA-1:cds</fullName>
    </submittedName>
</protein>
<dbReference type="InterPro" id="IPR042171">
    <property type="entry name" value="Acyl-CoA_hotdog"/>
</dbReference>
<feature type="compositionally biased region" description="Gly residues" evidence="1">
    <location>
        <begin position="379"/>
        <end position="388"/>
    </location>
</feature>
<dbReference type="PANTHER" id="PTHR38110:SF1">
    <property type="entry name" value="THIOESTERASE DOMAIN-CONTAINING PROTEIN"/>
    <property type="match status" value="1"/>
</dbReference>
<sequence>MVSLTDAISSAPAYLRHGLPCDPYSRFPPSQVFDVSISPFWTIGSIAHGGYLLALLTRTSSEHQRLSASPHLDPAHLSSEFLTASIPGKAQVEVRVLSRAKRWTRLEAELWQYDHPGPDTDDYVHAERVLRVRAHYLFTDLPSPHPAPTSSSSSSSGGGGVTFLDRPCPLLEHPGQVDMSQGGTKIPDKFRFKDGMRWAEVETKGEDEGRLKWGCWFELTGGEDVTESAGESRPELALVPFFADCSKNGPELLPAELRPGPSWYPTLTFSLDFKSKFPLVRAAPSPSSSSSSVVPQVARRTFGLFATTKTIHAGRHDLTVEVWTAPCELGEKATVGEGWRAQARLVGMAITVPIELNHARARRSLPGDSSSTESESDGEGNGNGKARL</sequence>
<feature type="domain" description="Acyl-CoA thioesterase-like N-terminal HotDog" evidence="2">
    <location>
        <begin position="39"/>
        <end position="114"/>
    </location>
</feature>
<dbReference type="PANTHER" id="PTHR38110">
    <property type="entry name" value="CHROMOSOME 23, WHOLE GENOME SHOTGUN SEQUENCE"/>
    <property type="match status" value="1"/>
</dbReference>
<dbReference type="OrthoDB" id="2532955at2759"/>
<evidence type="ECO:0000259" key="2">
    <source>
        <dbReference type="Pfam" id="PF13622"/>
    </source>
</evidence>
<dbReference type="InterPro" id="IPR052389">
    <property type="entry name" value="Sec_Metab_Biosynth-Assoc"/>
</dbReference>
<evidence type="ECO:0000313" key="3">
    <source>
        <dbReference type="EMBL" id="CEQ39598.1"/>
    </source>
</evidence>
<keyword evidence="4" id="KW-1185">Reference proteome</keyword>
<organism evidence="3 4">
    <name type="scientific">Sporidiobolus salmonicolor</name>
    <name type="common">Yeast-like fungus</name>
    <name type="synonym">Sporobolomyces salmonicolor</name>
    <dbReference type="NCBI Taxonomy" id="5005"/>
    <lineage>
        <taxon>Eukaryota</taxon>
        <taxon>Fungi</taxon>
        <taxon>Dikarya</taxon>
        <taxon>Basidiomycota</taxon>
        <taxon>Pucciniomycotina</taxon>
        <taxon>Microbotryomycetes</taxon>
        <taxon>Sporidiobolales</taxon>
        <taxon>Sporidiobolaceae</taxon>
        <taxon>Sporobolomyces</taxon>
    </lineage>
</organism>